<protein>
    <submittedName>
        <fullName evidence="1">Proteophosphoglycan 5</fullName>
    </submittedName>
</protein>
<accession>A0ABV4ZU82</accession>
<name>A0ABV4ZU82_9ACTN</name>
<dbReference type="RefSeq" id="WP_375066257.1">
    <property type="nucleotide sequence ID" value="NZ_JBHGBT010000043.1"/>
</dbReference>
<reference evidence="1 2" key="1">
    <citation type="submission" date="2024-09" db="EMBL/GenBank/DDBJ databases">
        <title>Draft genome sequence of multifaceted antimicrobials producing Streptomyces sp. strain FH1.</title>
        <authorList>
            <person name="Hassan F."/>
            <person name="Ali H."/>
            <person name="Hassan N."/>
            <person name="Nawaz A."/>
        </authorList>
    </citation>
    <scope>NUCLEOTIDE SEQUENCE [LARGE SCALE GENOMIC DNA]</scope>
    <source>
        <strain evidence="1 2">FH1</strain>
    </source>
</reference>
<dbReference type="EMBL" id="JBHGBT010000043">
    <property type="protein sequence ID" value="MFB4197685.1"/>
    <property type="molecule type" value="Genomic_DNA"/>
</dbReference>
<keyword evidence="2" id="KW-1185">Reference proteome</keyword>
<proteinExistence type="predicted"/>
<evidence type="ECO:0000313" key="2">
    <source>
        <dbReference type="Proteomes" id="UP001577267"/>
    </source>
</evidence>
<dbReference type="Proteomes" id="UP001577267">
    <property type="component" value="Unassembled WGS sequence"/>
</dbReference>
<organism evidence="1 2">
    <name type="scientific">Streptomyces carpaticus</name>
    <dbReference type="NCBI Taxonomy" id="285558"/>
    <lineage>
        <taxon>Bacteria</taxon>
        <taxon>Bacillati</taxon>
        <taxon>Actinomycetota</taxon>
        <taxon>Actinomycetes</taxon>
        <taxon>Kitasatosporales</taxon>
        <taxon>Streptomycetaceae</taxon>
        <taxon>Streptomyces</taxon>
    </lineage>
</organism>
<evidence type="ECO:0000313" key="1">
    <source>
        <dbReference type="EMBL" id="MFB4197685.1"/>
    </source>
</evidence>
<comment type="caution">
    <text evidence="1">The sequence shown here is derived from an EMBL/GenBank/DDBJ whole genome shotgun (WGS) entry which is preliminary data.</text>
</comment>
<gene>
    <name evidence="1" type="ORF">ACE11A_25450</name>
</gene>
<sequence length="206" mass="21713">MGHIPLDLPPPAALRGRWAASAAIAHATGHGTGCWADGPLWHYDDGGGNWLQLHHTGRGRAVLLGHDHECSPEPEETPDLLAGAPPWWHPPVREAVAAHEFLGFVYGFDGTGWWRAPYDVHDGFTDIGLPALSAERTRQRITDACSYDPTTGRHAPHRPLPQAASIDALIAADAEVDATLVAAVIGPHGGDPQAGAAAARAFLGAP</sequence>